<dbReference type="PANTHER" id="PTHR45138:SF9">
    <property type="entry name" value="DIGUANYLATE CYCLASE DGCM-RELATED"/>
    <property type="match status" value="1"/>
</dbReference>
<dbReference type="InterPro" id="IPR000160">
    <property type="entry name" value="GGDEF_dom"/>
</dbReference>
<evidence type="ECO:0000256" key="6">
    <source>
        <dbReference type="SAM" id="Phobius"/>
    </source>
</evidence>
<dbReference type="GO" id="GO:0052621">
    <property type="term" value="F:diguanylate cyclase activity"/>
    <property type="evidence" value="ECO:0007669"/>
    <property type="project" value="UniProtKB-EC"/>
</dbReference>
<dbReference type="PROSITE" id="PS50887">
    <property type="entry name" value="GGDEF"/>
    <property type="match status" value="1"/>
</dbReference>
<dbReference type="Gene3D" id="3.30.70.270">
    <property type="match status" value="1"/>
</dbReference>
<keyword evidence="9" id="KW-1185">Reference proteome</keyword>
<evidence type="ECO:0000259" key="7">
    <source>
        <dbReference type="PROSITE" id="PS50887"/>
    </source>
</evidence>
<dbReference type="OrthoDB" id="5496380at2"/>
<dbReference type="SMART" id="SM00267">
    <property type="entry name" value="GGDEF"/>
    <property type="match status" value="1"/>
</dbReference>
<keyword evidence="6" id="KW-1133">Transmembrane helix</keyword>
<dbReference type="EMBL" id="CP034752">
    <property type="protein sequence ID" value="QBH96965.1"/>
    <property type="molecule type" value="Genomic_DNA"/>
</dbReference>
<dbReference type="InterPro" id="IPR043128">
    <property type="entry name" value="Rev_trsase/Diguanyl_cyclase"/>
</dbReference>
<dbReference type="Pfam" id="PF00990">
    <property type="entry name" value="GGDEF"/>
    <property type="match status" value="1"/>
</dbReference>
<gene>
    <name evidence="8" type="ORF">EKN56_11495</name>
</gene>
<evidence type="ECO:0000256" key="4">
    <source>
        <dbReference type="ARBA" id="ARBA00034247"/>
    </source>
</evidence>
<name>A0A411WLG4_9GAMM</name>
<dbReference type="KEGG" id="prag:EKN56_11495"/>
<protein>
    <recommendedName>
        <fullName evidence="3">diguanylate cyclase</fullName>
        <ecNumber evidence="3">2.7.7.65</ecNumber>
    </recommendedName>
</protein>
<evidence type="ECO:0000256" key="5">
    <source>
        <dbReference type="SAM" id="Coils"/>
    </source>
</evidence>
<evidence type="ECO:0000313" key="9">
    <source>
        <dbReference type="Proteomes" id="UP000293154"/>
    </source>
</evidence>
<dbReference type="SUPFAM" id="SSF55073">
    <property type="entry name" value="Nucleotide cyclase"/>
    <property type="match status" value="1"/>
</dbReference>
<dbReference type="FunFam" id="3.30.70.270:FF:000001">
    <property type="entry name" value="Diguanylate cyclase domain protein"/>
    <property type="match status" value="1"/>
</dbReference>
<keyword evidence="6" id="KW-0812">Transmembrane</keyword>
<dbReference type="RefSeq" id="WP_130591907.1">
    <property type="nucleotide sequence ID" value="NZ_CP034752.1"/>
</dbReference>
<dbReference type="InterPro" id="IPR050469">
    <property type="entry name" value="Diguanylate_Cyclase"/>
</dbReference>
<reference evidence="8 9" key="1">
    <citation type="submission" date="2019-03" db="EMBL/GenBank/DDBJ databases">
        <title>Pragia sp. nov. isolated from the gut tract of Carduelis flavirostris.</title>
        <authorList>
            <person name="Ge Y."/>
        </authorList>
    </citation>
    <scope>NUCLEOTIDE SEQUENCE [LARGE SCALE GENOMIC DNA]</scope>
    <source>
        <strain evidence="8 9">CF-458</strain>
    </source>
</reference>
<feature type="domain" description="GGDEF" evidence="7">
    <location>
        <begin position="417"/>
        <end position="552"/>
    </location>
</feature>
<feature type="transmembrane region" description="Helical" evidence="6">
    <location>
        <begin position="296"/>
        <end position="319"/>
    </location>
</feature>
<dbReference type="CDD" id="cd01949">
    <property type="entry name" value="GGDEF"/>
    <property type="match status" value="1"/>
</dbReference>
<dbReference type="NCBIfam" id="TIGR00254">
    <property type="entry name" value="GGDEF"/>
    <property type="match status" value="1"/>
</dbReference>
<comment type="catalytic activity">
    <reaction evidence="4">
        <text>2 GTP = 3',3'-c-di-GMP + 2 diphosphate</text>
        <dbReference type="Rhea" id="RHEA:24898"/>
        <dbReference type="ChEBI" id="CHEBI:33019"/>
        <dbReference type="ChEBI" id="CHEBI:37565"/>
        <dbReference type="ChEBI" id="CHEBI:58805"/>
        <dbReference type="EC" id="2.7.7.65"/>
    </reaction>
</comment>
<proteinExistence type="predicted"/>
<keyword evidence="6" id="KW-0472">Membrane</keyword>
<sequence>MMKIRNFFIFIILFIITSLSILSISTISGDLSDLRANIKEQNKIKYLQLLLIAGERIYDEHQISKMASYYQIAGPINYHPVDTAINNLLEFTEHEPKKDEFPHDKYAALEVNRLSEEIRKDKRFASSYSFNRLESIIEYQIIQIQNHSAEFMIAIEGVRLTTQLYSFFTELIDQLIDIEVSHSMDESSAIKAIKLLGAIDETENRLVSIQKNYLKHSNKSEEIDALVSEVFSHDTIKINHLIYNNFDHTVANNVGLQRVNHSYFQAKNHLSSLNRILLNEAIDISANQIYLSRIKIYSMVCFLAIFFLFAILPISVMIFKLSGAFTLVQKAITQLSNNDLNINFNENQSRFSFELESIMQALAKLKKIQIEKYRLENRNKELIRKLQLSATTDYLTGISNRRAFLDAIRYLPAEQQYKASLALIDIDNFKRINDRFGHSCGDEVLMKFSRLLKTFFRKEDLFCRYGGEEFAILLYDCDNQQVQKTLDWLCKKTRYLSVMVPESEKEKVYFTISIGTTELADRSSINHAINRADKALYHAKTTGKDRVITYTQQIEAPTV</sequence>
<comment type="pathway">
    <text evidence="2">Purine metabolism; 3',5'-cyclic di-GMP biosynthesis.</text>
</comment>
<dbReference type="AlphaFoldDB" id="A0A411WLG4"/>
<evidence type="ECO:0000256" key="1">
    <source>
        <dbReference type="ARBA" id="ARBA00001946"/>
    </source>
</evidence>
<evidence type="ECO:0000256" key="2">
    <source>
        <dbReference type="ARBA" id="ARBA00004665"/>
    </source>
</evidence>
<accession>A0A411WLG4</accession>
<organism evidence="8 9">
    <name type="scientific">Limnobaculum zhutongyuii</name>
    <dbReference type="NCBI Taxonomy" id="2498113"/>
    <lineage>
        <taxon>Bacteria</taxon>
        <taxon>Pseudomonadati</taxon>
        <taxon>Pseudomonadota</taxon>
        <taxon>Gammaproteobacteria</taxon>
        <taxon>Enterobacterales</taxon>
        <taxon>Budviciaceae</taxon>
        <taxon>Limnobaculum</taxon>
    </lineage>
</organism>
<evidence type="ECO:0000313" key="8">
    <source>
        <dbReference type="EMBL" id="QBH96965.1"/>
    </source>
</evidence>
<dbReference type="PANTHER" id="PTHR45138">
    <property type="entry name" value="REGULATORY COMPONENTS OF SENSORY TRANSDUCTION SYSTEM"/>
    <property type="match status" value="1"/>
</dbReference>
<comment type="cofactor">
    <cofactor evidence="1">
        <name>Mg(2+)</name>
        <dbReference type="ChEBI" id="CHEBI:18420"/>
    </cofactor>
</comment>
<keyword evidence="5" id="KW-0175">Coiled coil</keyword>
<dbReference type="Proteomes" id="UP000293154">
    <property type="component" value="Chromosome"/>
</dbReference>
<dbReference type="InterPro" id="IPR029787">
    <property type="entry name" value="Nucleotide_cyclase"/>
</dbReference>
<evidence type="ECO:0000256" key="3">
    <source>
        <dbReference type="ARBA" id="ARBA00012528"/>
    </source>
</evidence>
<feature type="coiled-coil region" evidence="5">
    <location>
        <begin position="358"/>
        <end position="385"/>
    </location>
</feature>
<dbReference type="EC" id="2.7.7.65" evidence="3"/>